<dbReference type="AlphaFoldDB" id="A0A4R6BK19"/>
<organism evidence="1 2">
    <name type="scientific">Macrococcus hajekii</name>
    <dbReference type="NCBI Taxonomy" id="198482"/>
    <lineage>
        <taxon>Bacteria</taxon>
        <taxon>Bacillati</taxon>
        <taxon>Bacillota</taxon>
        <taxon>Bacilli</taxon>
        <taxon>Bacillales</taxon>
        <taxon>Staphylococcaceae</taxon>
        <taxon>Macrococcus</taxon>
    </lineage>
</organism>
<gene>
    <name evidence="1" type="ORF">ERX37_07675</name>
</gene>
<protein>
    <submittedName>
        <fullName evidence="1">Uncharacterized protein</fullName>
    </submittedName>
</protein>
<keyword evidence="2" id="KW-1185">Reference proteome</keyword>
<name>A0A4R6BK19_9STAP</name>
<proteinExistence type="predicted"/>
<dbReference type="RefSeq" id="WP_133430083.1">
    <property type="nucleotide sequence ID" value="NZ_BMCC01000003.1"/>
</dbReference>
<dbReference type="EMBL" id="SCWE01000002">
    <property type="protein sequence ID" value="TDM02072.1"/>
    <property type="molecule type" value="Genomic_DNA"/>
</dbReference>
<sequence>MEFINYPEVKHAPLIELGFNNGMATGYEKVEELIKEEMNKYEGGKYRVDSPEYLALKGLELEVMKLRHQEEERISELESHLKEAVSYNQQKKKPSLLSRLLGGRRA</sequence>
<evidence type="ECO:0000313" key="1">
    <source>
        <dbReference type="EMBL" id="TDM02072.1"/>
    </source>
</evidence>
<dbReference type="OrthoDB" id="9871026at2"/>
<comment type="caution">
    <text evidence="1">The sequence shown here is derived from an EMBL/GenBank/DDBJ whole genome shotgun (WGS) entry which is preliminary data.</text>
</comment>
<dbReference type="Proteomes" id="UP000295328">
    <property type="component" value="Unassembled WGS sequence"/>
</dbReference>
<reference evidence="1 2" key="1">
    <citation type="submission" date="2019-01" db="EMBL/GenBank/DDBJ databases">
        <title>Draft genome sequences of the type strains of six Macrococcus species.</title>
        <authorList>
            <person name="Mazhar S."/>
            <person name="Altermann E."/>
            <person name="Hill C."/>
            <person name="Mcauliffe O."/>
        </authorList>
    </citation>
    <scope>NUCLEOTIDE SEQUENCE [LARGE SCALE GENOMIC DNA]</scope>
    <source>
        <strain evidence="1 2">CCM4809</strain>
    </source>
</reference>
<evidence type="ECO:0000313" key="2">
    <source>
        <dbReference type="Proteomes" id="UP000295328"/>
    </source>
</evidence>
<accession>A0A4R6BK19</accession>